<reference evidence="1 2" key="1">
    <citation type="submission" date="2020-08" db="EMBL/GenBank/DDBJ databases">
        <title>Genomic Encyclopedia of Type Strains, Phase IV (KMG-IV): sequencing the most valuable type-strain genomes for metagenomic binning, comparative biology and taxonomic classification.</title>
        <authorList>
            <person name="Goeker M."/>
        </authorList>
    </citation>
    <scope>NUCLEOTIDE SEQUENCE [LARGE SCALE GENOMIC DNA]</scope>
    <source>
        <strain evidence="1 2">DSM 5391</strain>
    </source>
</reference>
<protein>
    <submittedName>
        <fullName evidence="1">Uncharacterized protein</fullName>
    </submittedName>
</protein>
<accession>A0A7X0HTB3</accession>
<organism evidence="1 2">
    <name type="scientific">Bacillus benzoevorans</name>
    <dbReference type="NCBI Taxonomy" id="1456"/>
    <lineage>
        <taxon>Bacteria</taxon>
        <taxon>Bacillati</taxon>
        <taxon>Bacillota</taxon>
        <taxon>Bacilli</taxon>
        <taxon>Bacillales</taxon>
        <taxon>Bacillaceae</taxon>
        <taxon>Bacillus</taxon>
    </lineage>
</organism>
<dbReference type="AlphaFoldDB" id="A0A7X0HTB3"/>
<gene>
    <name evidence="1" type="ORF">HNR53_003104</name>
</gene>
<proteinExistence type="predicted"/>
<sequence length="456" mass="49968">MDAVSYVLSKKYTDEQIAISSGKGDIYGIYWDKGSSPTLTRTGDAIGKIANVGTDGQFVQNDFDKAQIYREIGQVTDDYGNVFTRIPKFYIRKKSGPGFYSKEISKFKYPGFYLPWCFWDFVNSKELEYVDIGSYKASLSGDGKLESKPDKYPLVIKTIVDMRNYARANNVDGRKGYQQLDIHAVDILHALFHIEFATLNSQAVMAGFTSGQYNAAHTATIAESNANRIIVANATADQYKVGQAISLGTSLGGNQIAYGRTITGITVYDTNNKAIAFDGAPVNIAVGNIVYNTGWKNGFSRNIAASSGSIVSNTDGKYPFVYRGIESLYGDVWQFVDGVNVNEFQTWICKNAAQYASNVFTSPYEKLGYINANANGYPTALGFDPNYPFAQFPTAVGGGASTYYSDYYWQATGQRIAHVGGYWSNGATDGVWCWGLHYSSSDASVVIGGRLLKKAS</sequence>
<evidence type="ECO:0000313" key="2">
    <source>
        <dbReference type="Proteomes" id="UP000531594"/>
    </source>
</evidence>
<dbReference type="RefSeq" id="WP_184527458.1">
    <property type="nucleotide sequence ID" value="NZ_JACHGK010000011.1"/>
</dbReference>
<comment type="caution">
    <text evidence="1">The sequence shown here is derived from an EMBL/GenBank/DDBJ whole genome shotgun (WGS) entry which is preliminary data.</text>
</comment>
<evidence type="ECO:0000313" key="1">
    <source>
        <dbReference type="EMBL" id="MBB6446445.1"/>
    </source>
</evidence>
<dbReference type="EMBL" id="JACHGK010000011">
    <property type="protein sequence ID" value="MBB6446445.1"/>
    <property type="molecule type" value="Genomic_DNA"/>
</dbReference>
<keyword evidence="2" id="KW-1185">Reference proteome</keyword>
<name>A0A7X0HTB3_9BACI</name>
<dbReference type="Proteomes" id="UP000531594">
    <property type="component" value="Unassembled WGS sequence"/>
</dbReference>